<evidence type="ECO:0000313" key="1">
    <source>
        <dbReference type="EMBL" id="GFS86475.1"/>
    </source>
</evidence>
<protein>
    <submittedName>
        <fullName evidence="1">Uncharacterized protein</fullName>
    </submittedName>
</protein>
<proteinExistence type="predicted"/>
<name>A0A8X6TA29_NEPPI</name>
<dbReference type="Proteomes" id="UP000887013">
    <property type="component" value="Unassembled WGS sequence"/>
</dbReference>
<sequence>AMKRFFSFLMERTTPSSPQRKSFYLLTPQRLRARRGSGENYGV</sequence>
<feature type="non-terminal residue" evidence="1">
    <location>
        <position position="1"/>
    </location>
</feature>
<dbReference type="AlphaFoldDB" id="A0A8X6TA29"/>
<comment type="caution">
    <text evidence="1">The sequence shown here is derived from an EMBL/GenBank/DDBJ whole genome shotgun (WGS) entry which is preliminary data.</text>
</comment>
<keyword evidence="2" id="KW-1185">Reference proteome</keyword>
<dbReference type="EMBL" id="BMAW01052612">
    <property type="protein sequence ID" value="GFS86475.1"/>
    <property type="molecule type" value="Genomic_DNA"/>
</dbReference>
<gene>
    <name evidence="1" type="ORF">NPIL_644051</name>
</gene>
<organism evidence="1 2">
    <name type="scientific">Nephila pilipes</name>
    <name type="common">Giant wood spider</name>
    <name type="synonym">Nephila maculata</name>
    <dbReference type="NCBI Taxonomy" id="299642"/>
    <lineage>
        <taxon>Eukaryota</taxon>
        <taxon>Metazoa</taxon>
        <taxon>Ecdysozoa</taxon>
        <taxon>Arthropoda</taxon>
        <taxon>Chelicerata</taxon>
        <taxon>Arachnida</taxon>
        <taxon>Araneae</taxon>
        <taxon>Araneomorphae</taxon>
        <taxon>Entelegynae</taxon>
        <taxon>Araneoidea</taxon>
        <taxon>Nephilidae</taxon>
        <taxon>Nephila</taxon>
    </lineage>
</organism>
<evidence type="ECO:0000313" key="2">
    <source>
        <dbReference type="Proteomes" id="UP000887013"/>
    </source>
</evidence>
<reference evidence="1" key="1">
    <citation type="submission" date="2020-08" db="EMBL/GenBank/DDBJ databases">
        <title>Multicomponent nature underlies the extraordinary mechanical properties of spider dragline silk.</title>
        <authorList>
            <person name="Kono N."/>
            <person name="Nakamura H."/>
            <person name="Mori M."/>
            <person name="Yoshida Y."/>
            <person name="Ohtoshi R."/>
            <person name="Malay A.D."/>
            <person name="Moran D.A.P."/>
            <person name="Tomita M."/>
            <person name="Numata K."/>
            <person name="Arakawa K."/>
        </authorList>
    </citation>
    <scope>NUCLEOTIDE SEQUENCE</scope>
</reference>
<accession>A0A8X6TA29</accession>